<reference evidence="1 2" key="1">
    <citation type="journal article" date="2019" name="Emerg. Microbes Infect.">
        <title>Comprehensive subspecies identification of 175 nontuberculous mycobacteria species based on 7547 genomic profiles.</title>
        <authorList>
            <person name="Matsumoto Y."/>
            <person name="Kinjo T."/>
            <person name="Motooka D."/>
            <person name="Nabeya D."/>
            <person name="Jung N."/>
            <person name="Uechi K."/>
            <person name="Horii T."/>
            <person name="Iida T."/>
            <person name="Fujita J."/>
            <person name="Nakamura S."/>
        </authorList>
    </citation>
    <scope>NUCLEOTIDE SEQUENCE [LARGE SCALE GENOMIC DNA]</scope>
    <source>
        <strain evidence="1 2">JCM 15296</strain>
    </source>
</reference>
<gene>
    <name evidence="1" type="ORF">MAUB_35410</name>
</gene>
<accession>A0ABN5YV26</accession>
<keyword evidence="2" id="KW-1185">Reference proteome</keyword>
<dbReference type="EMBL" id="AP022577">
    <property type="protein sequence ID" value="BBX85668.1"/>
    <property type="molecule type" value="Genomic_DNA"/>
</dbReference>
<dbReference type="Proteomes" id="UP000465609">
    <property type="component" value="Chromosome"/>
</dbReference>
<evidence type="ECO:0000313" key="1">
    <source>
        <dbReference type="EMBL" id="BBX85668.1"/>
    </source>
</evidence>
<name>A0ABN5YV26_9MYCO</name>
<organism evidence="1 2">
    <name type="scientific">Mycolicibacterium aubagnense</name>
    <dbReference type="NCBI Taxonomy" id="319707"/>
    <lineage>
        <taxon>Bacteria</taxon>
        <taxon>Bacillati</taxon>
        <taxon>Actinomycetota</taxon>
        <taxon>Actinomycetes</taxon>
        <taxon>Mycobacteriales</taxon>
        <taxon>Mycobacteriaceae</taxon>
        <taxon>Mycolicibacterium</taxon>
    </lineage>
</organism>
<evidence type="ECO:0000313" key="2">
    <source>
        <dbReference type="Proteomes" id="UP000465609"/>
    </source>
</evidence>
<sequence>MDMTDRREAITLVIGAFMLAAAAMLATEAQERAQNLPAVSISEHHSPAEIVDVAPPVN</sequence>
<protein>
    <submittedName>
        <fullName evidence="1">Uncharacterized protein</fullName>
    </submittedName>
</protein>
<proteinExistence type="predicted"/>